<evidence type="ECO:0000313" key="4">
    <source>
        <dbReference type="Proteomes" id="UP000769766"/>
    </source>
</evidence>
<sequence length="130" mass="14722">MSVMLGITSVKLFPEDSMPTVLELYEKLKPKLGEEEAKALIEFVEASVERKAATKEDLQRTEMALREDLVGLKEDLRQTEAALREEIHRLDQKIEATKADLIKWAFGFWIGNVAVLAGIMFALLRAFAEK</sequence>
<accession>A0A932CQX3</accession>
<dbReference type="Proteomes" id="UP000769766">
    <property type="component" value="Unassembled WGS sequence"/>
</dbReference>
<comment type="caution">
    <text evidence="3">The sequence shown here is derived from an EMBL/GenBank/DDBJ whole genome shotgun (WGS) entry which is preliminary data.</text>
</comment>
<organism evidence="3 4">
    <name type="scientific">Tectimicrobiota bacterium</name>
    <dbReference type="NCBI Taxonomy" id="2528274"/>
    <lineage>
        <taxon>Bacteria</taxon>
        <taxon>Pseudomonadati</taxon>
        <taxon>Nitrospinota/Tectimicrobiota group</taxon>
        <taxon>Candidatus Tectimicrobiota</taxon>
    </lineage>
</organism>
<protein>
    <submittedName>
        <fullName evidence="3">DUF1640 domain-containing protein</fullName>
    </submittedName>
</protein>
<feature type="transmembrane region" description="Helical" evidence="2">
    <location>
        <begin position="106"/>
        <end position="128"/>
    </location>
</feature>
<keyword evidence="2" id="KW-0472">Membrane</keyword>
<dbReference type="AlphaFoldDB" id="A0A932CQX3"/>
<reference evidence="3" key="1">
    <citation type="submission" date="2020-07" db="EMBL/GenBank/DDBJ databases">
        <title>Huge and variable diversity of episymbiotic CPR bacteria and DPANN archaea in groundwater ecosystems.</title>
        <authorList>
            <person name="He C.Y."/>
            <person name="Keren R."/>
            <person name="Whittaker M."/>
            <person name="Farag I.F."/>
            <person name="Doudna J."/>
            <person name="Cate J.H.D."/>
            <person name="Banfield J.F."/>
        </authorList>
    </citation>
    <scope>NUCLEOTIDE SEQUENCE</scope>
    <source>
        <strain evidence="3">NC_groundwater_672_Ag_B-0.1um_62_36</strain>
    </source>
</reference>
<gene>
    <name evidence="3" type="ORF">HYY20_13550</name>
</gene>
<evidence type="ECO:0000256" key="2">
    <source>
        <dbReference type="SAM" id="Phobius"/>
    </source>
</evidence>
<feature type="coiled-coil region" evidence="1">
    <location>
        <begin position="55"/>
        <end position="100"/>
    </location>
</feature>
<evidence type="ECO:0000256" key="1">
    <source>
        <dbReference type="SAM" id="Coils"/>
    </source>
</evidence>
<keyword evidence="2" id="KW-0812">Transmembrane</keyword>
<dbReference type="EMBL" id="JACPRF010000413">
    <property type="protein sequence ID" value="MBI2877895.1"/>
    <property type="molecule type" value="Genomic_DNA"/>
</dbReference>
<keyword evidence="1" id="KW-0175">Coiled coil</keyword>
<proteinExistence type="predicted"/>
<keyword evidence="2" id="KW-1133">Transmembrane helix</keyword>
<evidence type="ECO:0000313" key="3">
    <source>
        <dbReference type="EMBL" id="MBI2877895.1"/>
    </source>
</evidence>
<name>A0A932CQX3_UNCTE</name>